<evidence type="ECO:0000256" key="3">
    <source>
        <dbReference type="ARBA" id="ARBA00022833"/>
    </source>
</evidence>
<dbReference type="GO" id="GO:0003723">
    <property type="term" value="F:RNA binding"/>
    <property type="evidence" value="ECO:0007669"/>
    <property type="project" value="UniProtKB-KW"/>
</dbReference>
<dbReference type="InterPro" id="IPR000571">
    <property type="entry name" value="Znf_CCCH"/>
</dbReference>
<dbReference type="SUPFAM" id="SSF90229">
    <property type="entry name" value="CCCH zinc finger"/>
    <property type="match status" value="1"/>
</dbReference>
<keyword evidence="1 5" id="KW-0479">Metal-binding</keyword>
<evidence type="ECO:0000313" key="10">
    <source>
        <dbReference type="WBParaSite" id="Gr19_v10_g4202.t2"/>
    </source>
</evidence>
<keyword evidence="2 5" id="KW-0863">Zinc-finger</keyword>
<evidence type="ECO:0000313" key="9">
    <source>
        <dbReference type="Proteomes" id="UP000887572"/>
    </source>
</evidence>
<name>A0A914HT11_GLORO</name>
<dbReference type="WBParaSite" id="Gr19_v10_g4202.t2">
    <property type="protein sequence ID" value="Gr19_v10_g4202.t2"/>
    <property type="gene ID" value="Gr19_v10_g4202"/>
</dbReference>
<dbReference type="PROSITE" id="PS50103">
    <property type="entry name" value="ZF_C3H1"/>
    <property type="match status" value="1"/>
</dbReference>
<dbReference type="PANTHER" id="PTHR14398:SF0">
    <property type="entry name" value="ZINC FINGER PROTEIN SWM"/>
    <property type="match status" value="1"/>
</dbReference>
<feature type="coiled-coil region" evidence="6">
    <location>
        <begin position="220"/>
        <end position="305"/>
    </location>
</feature>
<sequence>MIQESESDVDDVETVFPNNRNRILPPKPAQINTRVTTNQRKRKFTDGKSTTQPNKRKRTVKHRIVCGENDQSKPTMSQSMSPIRVPYDPQPVRKRMQATRHFPCRDYYGRGYCLRGNNCLFDHGLNPIVVKDSELDYFKVFSIFNPNPPPPGLEEKPQQRQDVYLHSQQITSAAALVQSHCAALLTVGGTVQTTLPNHMMSVPYRLANPYDRFPLENAWLQEMEAQNERLKSESERNTARLGLVQLCRLTKDLYEKSVEQQKLLLRKLQKLNNDKMKRQQAKALIKKSEDMAKKAKCELEEMFRRLTE</sequence>
<dbReference type="GO" id="GO:0008270">
    <property type="term" value="F:zinc ion binding"/>
    <property type="evidence" value="ECO:0007669"/>
    <property type="project" value="UniProtKB-KW"/>
</dbReference>
<evidence type="ECO:0000256" key="5">
    <source>
        <dbReference type="PROSITE-ProRule" id="PRU00723"/>
    </source>
</evidence>
<organism evidence="9 10">
    <name type="scientific">Globodera rostochiensis</name>
    <name type="common">Golden nematode worm</name>
    <name type="synonym">Heterodera rostochiensis</name>
    <dbReference type="NCBI Taxonomy" id="31243"/>
    <lineage>
        <taxon>Eukaryota</taxon>
        <taxon>Metazoa</taxon>
        <taxon>Ecdysozoa</taxon>
        <taxon>Nematoda</taxon>
        <taxon>Chromadorea</taxon>
        <taxon>Rhabditida</taxon>
        <taxon>Tylenchina</taxon>
        <taxon>Tylenchomorpha</taxon>
        <taxon>Tylenchoidea</taxon>
        <taxon>Heteroderidae</taxon>
        <taxon>Heteroderinae</taxon>
        <taxon>Globodera</taxon>
    </lineage>
</organism>
<proteinExistence type="predicted"/>
<evidence type="ECO:0000256" key="4">
    <source>
        <dbReference type="ARBA" id="ARBA00022884"/>
    </source>
</evidence>
<accession>A0A914HT11</accession>
<dbReference type="GO" id="GO:0005634">
    <property type="term" value="C:nucleus"/>
    <property type="evidence" value="ECO:0007669"/>
    <property type="project" value="TreeGrafter"/>
</dbReference>
<feature type="zinc finger region" description="C3H1-type" evidence="5">
    <location>
        <begin position="98"/>
        <end position="126"/>
    </location>
</feature>
<keyword evidence="9" id="KW-1185">Reference proteome</keyword>
<evidence type="ECO:0000256" key="7">
    <source>
        <dbReference type="SAM" id="MobiDB-lite"/>
    </source>
</evidence>
<evidence type="ECO:0000256" key="1">
    <source>
        <dbReference type="ARBA" id="ARBA00022723"/>
    </source>
</evidence>
<evidence type="ECO:0000256" key="2">
    <source>
        <dbReference type="ARBA" id="ARBA00022771"/>
    </source>
</evidence>
<evidence type="ECO:0000259" key="8">
    <source>
        <dbReference type="PROSITE" id="PS50103"/>
    </source>
</evidence>
<dbReference type="PANTHER" id="PTHR14398">
    <property type="entry name" value="RNA RECOGNITION RRM/RNP DOMAIN"/>
    <property type="match status" value="1"/>
</dbReference>
<protein>
    <submittedName>
        <fullName evidence="10">C3H1-type domain-containing protein</fullName>
    </submittedName>
</protein>
<feature type="domain" description="C3H1-type" evidence="8">
    <location>
        <begin position="98"/>
        <end position="126"/>
    </location>
</feature>
<keyword evidence="6" id="KW-0175">Coiled coil</keyword>
<feature type="region of interest" description="Disordered" evidence="7">
    <location>
        <begin position="38"/>
        <end position="59"/>
    </location>
</feature>
<keyword evidence="4" id="KW-0694">RNA-binding</keyword>
<reference evidence="10" key="1">
    <citation type="submission" date="2022-11" db="UniProtKB">
        <authorList>
            <consortium name="WormBaseParasite"/>
        </authorList>
    </citation>
    <scope>IDENTIFICATION</scope>
</reference>
<evidence type="ECO:0000256" key="6">
    <source>
        <dbReference type="SAM" id="Coils"/>
    </source>
</evidence>
<dbReference type="InterPro" id="IPR036855">
    <property type="entry name" value="Znf_CCCH_sf"/>
</dbReference>
<dbReference type="InterPro" id="IPR045137">
    <property type="entry name" value="RBM26/27"/>
</dbReference>
<dbReference type="AlphaFoldDB" id="A0A914HT11"/>
<dbReference type="Proteomes" id="UP000887572">
    <property type="component" value="Unplaced"/>
</dbReference>
<keyword evidence="3 5" id="KW-0862">Zinc</keyword>
<dbReference type="SMART" id="SM00356">
    <property type="entry name" value="ZnF_C3H1"/>
    <property type="match status" value="1"/>
</dbReference>